<dbReference type="AlphaFoldDB" id="A0A6G1IKA2"/>
<evidence type="ECO:0000256" key="1">
    <source>
        <dbReference type="SAM" id="MobiDB-lite"/>
    </source>
</evidence>
<protein>
    <submittedName>
        <fullName evidence="2">Uncharacterized protein</fullName>
    </submittedName>
</protein>
<proteinExistence type="predicted"/>
<feature type="non-terminal residue" evidence="2">
    <location>
        <position position="342"/>
    </location>
</feature>
<dbReference type="Proteomes" id="UP000799291">
    <property type="component" value="Unassembled WGS sequence"/>
</dbReference>
<dbReference type="OrthoDB" id="3642826at2759"/>
<keyword evidence="3" id="KW-1185">Reference proteome</keyword>
<feature type="region of interest" description="Disordered" evidence="1">
    <location>
        <begin position="92"/>
        <end position="111"/>
    </location>
</feature>
<evidence type="ECO:0000313" key="2">
    <source>
        <dbReference type="EMBL" id="KAF2678652.1"/>
    </source>
</evidence>
<accession>A0A6G1IKA2</accession>
<reference evidence="2" key="1">
    <citation type="journal article" date="2020" name="Stud. Mycol.">
        <title>101 Dothideomycetes genomes: a test case for predicting lifestyles and emergence of pathogens.</title>
        <authorList>
            <person name="Haridas S."/>
            <person name="Albert R."/>
            <person name="Binder M."/>
            <person name="Bloem J."/>
            <person name="Labutti K."/>
            <person name="Salamov A."/>
            <person name="Andreopoulos B."/>
            <person name="Baker S."/>
            <person name="Barry K."/>
            <person name="Bills G."/>
            <person name="Bluhm B."/>
            <person name="Cannon C."/>
            <person name="Castanera R."/>
            <person name="Culley D."/>
            <person name="Daum C."/>
            <person name="Ezra D."/>
            <person name="Gonzalez J."/>
            <person name="Henrissat B."/>
            <person name="Kuo A."/>
            <person name="Liang C."/>
            <person name="Lipzen A."/>
            <person name="Lutzoni F."/>
            <person name="Magnuson J."/>
            <person name="Mondo S."/>
            <person name="Nolan M."/>
            <person name="Ohm R."/>
            <person name="Pangilinan J."/>
            <person name="Park H.-J."/>
            <person name="Ramirez L."/>
            <person name="Alfaro M."/>
            <person name="Sun H."/>
            <person name="Tritt A."/>
            <person name="Yoshinaga Y."/>
            <person name="Zwiers L.-H."/>
            <person name="Turgeon B."/>
            <person name="Goodwin S."/>
            <person name="Spatafora J."/>
            <person name="Crous P."/>
            <person name="Grigoriev I."/>
        </authorList>
    </citation>
    <scope>NUCLEOTIDE SEQUENCE</scope>
    <source>
        <strain evidence="2">CBS 122367</strain>
    </source>
</reference>
<feature type="non-terminal residue" evidence="2">
    <location>
        <position position="1"/>
    </location>
</feature>
<dbReference type="EMBL" id="MU005610">
    <property type="protein sequence ID" value="KAF2678652.1"/>
    <property type="molecule type" value="Genomic_DNA"/>
</dbReference>
<name>A0A6G1IKA2_9PLEO</name>
<sequence length="342" mass="34556">PSSAIETLQPSNGSPVSSSPNASTPSVMPSKASTDEGLRPIPGPTTNPGSPDGHHEIPEPNFTSTSPCKGCSPIIEIPATGWDDLRTHVTAEPQETAERPPAATITAGPSNILIKPVPTGTGFVIGDSTTVKPGQTVIVDNTPVVIQTSAGRTHVIVGGTQTVSLQPAPANGAPQSQITNPPAVLLPIIIGSQTLTPIANTASNGNSNSDTSSNPDVPALYVVDGQTLLPGGAAITVSGTTYSLHASATVLNINGQDTTITPTQAVVYTTTSAPALTIGDKTVTANRAGYYVIRQGVTLIPGGAAVTFDGTTISLFAEGTAAVIQGSTSYLQPKSTIVTVTK</sequence>
<organism evidence="2 3">
    <name type="scientific">Lentithecium fluviatile CBS 122367</name>
    <dbReference type="NCBI Taxonomy" id="1168545"/>
    <lineage>
        <taxon>Eukaryota</taxon>
        <taxon>Fungi</taxon>
        <taxon>Dikarya</taxon>
        <taxon>Ascomycota</taxon>
        <taxon>Pezizomycotina</taxon>
        <taxon>Dothideomycetes</taxon>
        <taxon>Pleosporomycetidae</taxon>
        <taxon>Pleosporales</taxon>
        <taxon>Massarineae</taxon>
        <taxon>Lentitheciaceae</taxon>
        <taxon>Lentithecium</taxon>
    </lineage>
</organism>
<evidence type="ECO:0000313" key="3">
    <source>
        <dbReference type="Proteomes" id="UP000799291"/>
    </source>
</evidence>
<feature type="compositionally biased region" description="Low complexity" evidence="1">
    <location>
        <begin position="10"/>
        <end position="27"/>
    </location>
</feature>
<gene>
    <name evidence="2" type="ORF">K458DRAFT_256901</name>
</gene>
<feature type="region of interest" description="Disordered" evidence="1">
    <location>
        <begin position="1"/>
        <end position="69"/>
    </location>
</feature>